<dbReference type="GO" id="GO:0016787">
    <property type="term" value="F:hydrolase activity"/>
    <property type="evidence" value="ECO:0007669"/>
    <property type="project" value="InterPro"/>
</dbReference>
<feature type="domain" description="Calcineurin-like phosphoesterase" evidence="1">
    <location>
        <begin position="1"/>
        <end position="144"/>
    </location>
</feature>
<protein>
    <recommendedName>
        <fullName evidence="1">Calcineurin-like phosphoesterase domain-containing protein</fullName>
    </recommendedName>
</protein>
<dbReference type="InterPro" id="IPR004843">
    <property type="entry name" value="Calcineurin-like_PHP"/>
</dbReference>
<accession>A0A7V3J9P1</accession>
<proteinExistence type="predicted"/>
<evidence type="ECO:0000313" key="2">
    <source>
        <dbReference type="EMBL" id="HFZ08677.1"/>
    </source>
</evidence>
<reference evidence="2" key="1">
    <citation type="journal article" date="2020" name="mSystems">
        <title>Genome- and Community-Level Interaction Insights into Carbon Utilization and Element Cycling Functions of Hydrothermarchaeota in Hydrothermal Sediment.</title>
        <authorList>
            <person name="Zhou Z."/>
            <person name="Liu Y."/>
            <person name="Xu W."/>
            <person name="Pan J."/>
            <person name="Luo Z.H."/>
            <person name="Li M."/>
        </authorList>
    </citation>
    <scope>NUCLEOTIDE SEQUENCE [LARGE SCALE GENOMIC DNA]</scope>
    <source>
        <strain evidence="2">SpSt-757</strain>
    </source>
</reference>
<evidence type="ECO:0000259" key="1">
    <source>
        <dbReference type="Pfam" id="PF00149"/>
    </source>
</evidence>
<gene>
    <name evidence="2" type="ORF">ENV41_00885</name>
</gene>
<dbReference type="InterPro" id="IPR029052">
    <property type="entry name" value="Metallo-depent_PP-like"/>
</dbReference>
<name>A0A7V3J9P1_UNCC3</name>
<dbReference type="SUPFAM" id="SSF56300">
    <property type="entry name" value="Metallo-dependent phosphatases"/>
    <property type="match status" value="1"/>
</dbReference>
<dbReference type="InterPro" id="IPR050535">
    <property type="entry name" value="DNA_Repair-Maintenance_Comp"/>
</dbReference>
<dbReference type="Pfam" id="PF00149">
    <property type="entry name" value="Metallophos"/>
    <property type="match status" value="1"/>
</dbReference>
<comment type="caution">
    <text evidence="2">The sequence shown here is derived from an EMBL/GenBank/DDBJ whole genome shotgun (WGS) entry which is preliminary data.</text>
</comment>
<dbReference type="Gene3D" id="3.60.21.10">
    <property type="match status" value="1"/>
</dbReference>
<dbReference type="AlphaFoldDB" id="A0A7V3J9P1"/>
<dbReference type="PANTHER" id="PTHR30337">
    <property type="entry name" value="COMPONENT OF ATP-DEPENDENT DSDNA EXONUCLEASE"/>
    <property type="match status" value="1"/>
</dbReference>
<sequence>MKAFVFGDIHLGKYSIKPVEEASEKVFEWVNSVLDRYKVEMVIFLGDRFRSRDPEGVIRDYADKGFLGISARVPVICLVGNHDMYFKENSEINSYGVLEEWKSIIIVKDARVMEFRGKKLGFAAFGYLGIASEEELDFLFMHDLIQDVAVWSNSSVKADSIAAKRVYGGHLHRRQRYGKVMYVGTPYRQSFGDGDVVGGLVLDMDTGEEIWVEGFGPKFGVTLEDDMEGGVYRLSSVEEAEIAKQRGAAWVEVLGRVPVNVSIVSSKIGEELDLSVLIEKYVDSKKIEDKGKREALVWLGKEVLASL</sequence>
<organism evidence="2">
    <name type="scientific">candidate division CPR3 bacterium</name>
    <dbReference type="NCBI Taxonomy" id="2268181"/>
    <lineage>
        <taxon>Bacteria</taxon>
        <taxon>Bacteria division CPR3</taxon>
    </lineage>
</organism>
<dbReference type="EMBL" id="DTGG01000024">
    <property type="protein sequence ID" value="HFZ08677.1"/>
    <property type="molecule type" value="Genomic_DNA"/>
</dbReference>